<dbReference type="OrthoDB" id="1043438at2"/>
<dbReference type="Proteomes" id="UP000291117">
    <property type="component" value="Unassembled WGS sequence"/>
</dbReference>
<name>A0A4R0MK01_9SPHI</name>
<dbReference type="Gene3D" id="2.60.120.260">
    <property type="entry name" value="Galactose-binding domain-like"/>
    <property type="match status" value="1"/>
</dbReference>
<evidence type="ECO:0000259" key="1">
    <source>
        <dbReference type="Pfam" id="PF16391"/>
    </source>
</evidence>
<dbReference type="InterPro" id="IPR032164">
    <property type="entry name" value="DUF5000"/>
</dbReference>
<proteinExistence type="predicted"/>
<dbReference type="InterPro" id="IPR008979">
    <property type="entry name" value="Galactose-bd-like_sf"/>
</dbReference>
<dbReference type="Pfam" id="PF16391">
    <property type="entry name" value="DUF5000"/>
    <property type="match status" value="1"/>
</dbReference>
<feature type="domain" description="DUF5000" evidence="1">
    <location>
        <begin position="275"/>
        <end position="405"/>
    </location>
</feature>
<reference evidence="2 4" key="1">
    <citation type="submission" date="2019-02" db="EMBL/GenBank/DDBJ databases">
        <title>Pedobacter sp. RP-3-8 sp. nov., isolated from Arctic soil.</title>
        <authorList>
            <person name="Dahal R.H."/>
        </authorList>
    </citation>
    <scope>NUCLEOTIDE SEQUENCE [LARGE SCALE GENOMIC DNA]</scope>
    <source>
        <strain evidence="2 4">RP-3-8</strain>
    </source>
</reference>
<comment type="caution">
    <text evidence="2">The sequence shown here is derived from an EMBL/GenBank/DDBJ whole genome shotgun (WGS) entry which is preliminary data.</text>
</comment>
<reference evidence="3 5" key="2">
    <citation type="submission" date="2019-04" db="EMBL/GenBank/DDBJ databases">
        <title>Pedobacter sp. RP-1-16 sp. nov., isolated from Arctic soil.</title>
        <authorList>
            <person name="Dahal R.H."/>
            <person name="Kim D.-U."/>
        </authorList>
    </citation>
    <scope>NUCLEOTIDE SEQUENCE [LARGE SCALE GENOMIC DNA]</scope>
    <source>
        <strain evidence="3 5">RP-1-16</strain>
    </source>
</reference>
<sequence>MKLYNIALITFISLVFLGCKKYADDYKSFLDNKEVKYSGKIQNPGYNTGNLRAELFWHPSPDPSIVKYVISWNNGENTMEIAATTHNPTDLVKVIVPNLNEYVYAFLVVSYDSEGNKSVATAINNVRVYGSTYINTLLNRGVNVSEPYRFLSDGSLQLNFNKRDTMNVATTIRYTNVANAIEERQLLADNNSILIPNYKPGTAVQYRSSYIPEVGSIDNFNVTQFSNFPTIIKITELDKSLFRSFKLPTDISDEYGWKLENLWDNNNGTGGGDPAGFHTGGSGLPQSFTIDMGQTVKLDNFRLWQRDNALYNSANLKIFEVWGSSSPNPNGSFDSSWTKMGTFTSVKPSGLPTGQLTDADRAFARAGEKFTFSSSIPQVKYLRFKVLETWGGANYIHLLELSFYKNE</sequence>
<protein>
    <recommendedName>
        <fullName evidence="1">DUF5000 domain-containing protein</fullName>
    </recommendedName>
</protein>
<keyword evidence="4" id="KW-1185">Reference proteome</keyword>
<dbReference type="SUPFAM" id="SSF49785">
    <property type="entry name" value="Galactose-binding domain-like"/>
    <property type="match status" value="1"/>
</dbReference>
<organism evidence="2 4">
    <name type="scientific">Pedobacter hiemivivus</name>
    <dbReference type="NCBI Taxonomy" id="2530454"/>
    <lineage>
        <taxon>Bacteria</taxon>
        <taxon>Pseudomonadati</taxon>
        <taxon>Bacteroidota</taxon>
        <taxon>Sphingobacteriia</taxon>
        <taxon>Sphingobacteriales</taxon>
        <taxon>Sphingobacteriaceae</taxon>
        <taxon>Pedobacter</taxon>
    </lineage>
</organism>
<accession>A0A4R0MK01</accession>
<dbReference type="PROSITE" id="PS51257">
    <property type="entry name" value="PROKAR_LIPOPROTEIN"/>
    <property type="match status" value="1"/>
</dbReference>
<dbReference type="EMBL" id="SJSM01000027">
    <property type="protein sequence ID" value="TCC86344.1"/>
    <property type="molecule type" value="Genomic_DNA"/>
</dbReference>
<accession>A0A4V5PC09</accession>
<evidence type="ECO:0000313" key="3">
    <source>
        <dbReference type="EMBL" id="TKC58156.1"/>
    </source>
</evidence>
<evidence type="ECO:0000313" key="5">
    <source>
        <dbReference type="Proteomes" id="UP000309594"/>
    </source>
</evidence>
<evidence type="ECO:0000313" key="4">
    <source>
        <dbReference type="Proteomes" id="UP000291117"/>
    </source>
</evidence>
<dbReference type="RefSeq" id="WP_131612099.1">
    <property type="nucleotide sequence ID" value="NZ_SJSM01000027.1"/>
</dbReference>
<dbReference type="Proteomes" id="UP000309594">
    <property type="component" value="Unassembled WGS sequence"/>
</dbReference>
<dbReference type="Pfam" id="PF16389">
    <property type="entry name" value="DUF4998"/>
    <property type="match status" value="1"/>
</dbReference>
<evidence type="ECO:0000313" key="2">
    <source>
        <dbReference type="EMBL" id="TCC86344.1"/>
    </source>
</evidence>
<gene>
    <name evidence="2" type="ORF">EZ444_23870</name>
    <name evidence="3" type="ORF">FBD94_19610</name>
</gene>
<dbReference type="AlphaFoldDB" id="A0A4R0MK01"/>
<dbReference type="EMBL" id="SWDX01000008">
    <property type="protein sequence ID" value="TKC58156.1"/>
    <property type="molecule type" value="Genomic_DNA"/>
</dbReference>